<dbReference type="Proteomes" id="UP001220610">
    <property type="component" value="Chromosome"/>
</dbReference>
<name>A0AAJ5WT80_9BACT</name>
<dbReference type="Gene3D" id="3.40.50.300">
    <property type="entry name" value="P-loop containing nucleotide triphosphate hydrolases"/>
    <property type="match status" value="1"/>
</dbReference>
<proteinExistence type="predicted"/>
<dbReference type="PANTHER" id="PTHR39206">
    <property type="entry name" value="SLL8004 PROTEIN"/>
    <property type="match status" value="1"/>
</dbReference>
<evidence type="ECO:0000313" key="1">
    <source>
        <dbReference type="EMBL" id="WEK36586.1"/>
    </source>
</evidence>
<organism evidence="1 2">
    <name type="scientific">Candidatus Pseudobacter hemicellulosilyticus</name>
    <dbReference type="NCBI Taxonomy" id="3121375"/>
    <lineage>
        <taxon>Bacteria</taxon>
        <taxon>Pseudomonadati</taxon>
        <taxon>Bacteroidota</taxon>
        <taxon>Chitinophagia</taxon>
        <taxon>Chitinophagales</taxon>
        <taxon>Chitinophagaceae</taxon>
        <taxon>Pseudobacter</taxon>
    </lineage>
</organism>
<dbReference type="EMBL" id="CP119311">
    <property type="protein sequence ID" value="WEK36586.1"/>
    <property type="molecule type" value="Genomic_DNA"/>
</dbReference>
<evidence type="ECO:0008006" key="3">
    <source>
        <dbReference type="Google" id="ProtNLM"/>
    </source>
</evidence>
<dbReference type="AlphaFoldDB" id="A0AAJ5WT80"/>
<protein>
    <recommendedName>
        <fullName evidence="3">UDP-N-acetylglucosamine kinase</fullName>
    </recommendedName>
</protein>
<gene>
    <name evidence="1" type="ORF">P0Y53_03655</name>
</gene>
<evidence type="ECO:0000313" key="2">
    <source>
        <dbReference type="Proteomes" id="UP001220610"/>
    </source>
</evidence>
<dbReference type="PANTHER" id="PTHR39206:SF1">
    <property type="entry name" value="SLL8004 PROTEIN"/>
    <property type="match status" value="1"/>
</dbReference>
<dbReference type="InterPro" id="IPR027417">
    <property type="entry name" value="P-loop_NTPase"/>
</dbReference>
<sequence length="262" mass="29999">MPEKSKRLRVMAGPNGSGKSTVLRLVRNNFYSGPFVNADEIEKSFKEKGLINPIAEYGINILETDFTEFTNGIGKSWIEKAKAENTAISLHCNNSILLTAHNPSPYDAALAADFMRYKLLDSGETFTFETVLSHPSKVEFLKESNKRGFKNYLYFICTVSPGINIKRVKQREQLGGHSVLEERIIKRYLESLNILPHLIPLCHRTFLFDNSTEESDFSIEPVAEIDKQGRFIPRQKQLPWWILEHVVRELYPDQIADLILPQ</sequence>
<accession>A0AAJ5WT80</accession>
<reference evidence="1" key="1">
    <citation type="submission" date="2023-03" db="EMBL/GenBank/DDBJ databases">
        <title>Andean soil-derived lignocellulolytic bacterial consortium as a source of novel taxa and putative plastic-active enzymes.</title>
        <authorList>
            <person name="Diaz-Garcia L."/>
            <person name="Chuvochina M."/>
            <person name="Feuerriegel G."/>
            <person name="Bunk B."/>
            <person name="Sproer C."/>
            <person name="Streit W.R."/>
            <person name="Rodriguez L.M."/>
            <person name="Overmann J."/>
            <person name="Jimenez D.J."/>
        </authorList>
    </citation>
    <scope>NUCLEOTIDE SEQUENCE</scope>
    <source>
        <strain evidence="1">MAG 7</strain>
    </source>
</reference>
<dbReference type="SUPFAM" id="SSF52540">
    <property type="entry name" value="P-loop containing nucleoside triphosphate hydrolases"/>
    <property type="match status" value="1"/>
</dbReference>